<dbReference type="Proteomes" id="UP000267908">
    <property type="component" value="Unassembled WGS sequence"/>
</dbReference>
<feature type="region of interest" description="Disordered" evidence="1">
    <location>
        <begin position="175"/>
        <end position="195"/>
    </location>
</feature>
<dbReference type="PANTHER" id="PTHR14905">
    <property type="entry name" value="NG37"/>
    <property type="match status" value="1"/>
</dbReference>
<protein>
    <recommendedName>
        <fullName evidence="7">PhcA</fullName>
    </recommendedName>
</protein>
<evidence type="ECO:0000313" key="5">
    <source>
        <dbReference type="Proteomes" id="UP000267908"/>
    </source>
</evidence>
<name>A0A3M4KEF5_9PSED</name>
<feature type="region of interest" description="Disordered" evidence="1">
    <location>
        <begin position="413"/>
        <end position="434"/>
    </location>
</feature>
<dbReference type="Proteomes" id="UP000269044">
    <property type="component" value="Unassembled WGS sequence"/>
</dbReference>
<dbReference type="EMBL" id="RBRA01000059">
    <property type="protein sequence ID" value="RMQ27688.1"/>
    <property type="molecule type" value="Genomic_DNA"/>
</dbReference>
<reference evidence="5 6" key="1">
    <citation type="submission" date="2018-08" db="EMBL/GenBank/DDBJ databases">
        <title>Recombination of ecologically and evolutionarily significant loci maintains genetic cohesion in the Pseudomonas syringae species complex.</title>
        <authorList>
            <person name="Dillon M."/>
            <person name="Thakur S."/>
            <person name="Almeida R.N.D."/>
            <person name="Weir B.S."/>
            <person name="Guttman D.S."/>
        </authorList>
    </citation>
    <scope>NUCLEOTIDE SEQUENCE [LARGE SCALE GENOMIC DNA]</scope>
    <source>
        <strain evidence="4 6">ICMP 13052</strain>
        <strain evidence="3 5">ICMP 4330</strain>
    </source>
</reference>
<evidence type="ECO:0000313" key="3">
    <source>
        <dbReference type="EMBL" id="RMP10547.1"/>
    </source>
</evidence>
<evidence type="ECO:0000256" key="1">
    <source>
        <dbReference type="SAM" id="MobiDB-lite"/>
    </source>
</evidence>
<dbReference type="EMBL" id="RBQG01000235">
    <property type="protein sequence ID" value="RMP10547.1"/>
    <property type="molecule type" value="Genomic_DNA"/>
</dbReference>
<organism evidence="4 6">
    <name type="scientific">Pseudomonas syringae pv. delphinii</name>
    <dbReference type="NCBI Taxonomy" id="192088"/>
    <lineage>
        <taxon>Bacteria</taxon>
        <taxon>Pseudomonadati</taxon>
        <taxon>Pseudomonadota</taxon>
        <taxon>Gammaproteobacteria</taxon>
        <taxon>Pseudomonadales</taxon>
        <taxon>Pseudomonadaceae</taxon>
        <taxon>Pseudomonas</taxon>
    </lineage>
</organism>
<accession>A0A3M4KEF5</accession>
<evidence type="ECO:0000313" key="4">
    <source>
        <dbReference type="EMBL" id="RMQ27688.1"/>
    </source>
</evidence>
<keyword evidence="2" id="KW-0812">Transmembrane</keyword>
<keyword evidence="2" id="KW-0472">Membrane</keyword>
<proteinExistence type="predicted"/>
<keyword evidence="2" id="KW-1133">Transmembrane helix</keyword>
<sequence>MLPDCRPPGGARNLSAHIRHIRFRPSHPDWSAFTLKESRMTLLHSALRAPTTLPDQGRNSDHMYPLIAADFEAGSGDKQKHTHGSIEAVLLSAGFRPDEIRAIYYGNWLRDYSQLLDPKIVRATSMPKNFPDLLSREALSRIVDVLAVKEFTDLMKIDRQRFVVTPERLGVYRPSEHIDNPKTIDPSPASPKERDADFEDWVLPDDPALQVDYDTSMKRYIQRSVDIMAAGLESAAEAGPESTDGLRDIGGALHILEDLFAHSNFVELSLIKLGYTDVLPWTSKADCKHQLPLVTGMFSSSDIIASLADPLGKFLFSTDDKPFEPIKAGERYERDEIMQIVLSEHPDPQMLAAYEAFLAARDQWAELPFSEQVEQFSYFVGTPGRLIGNAFGFALQSLTTWFGNTIDDLQSLLGENPNTSGSTDPTHSQLAKDHAEHPLHDLAATLARAAVLQVGQAMLGKWHGKEEAEHPAKVAAGFFTHPMDSDWQDNIVQEWAKANHGRVREAGARSALEKAQSYILSTARDDVARFREGGLGLLTIFFGGPTVLGLLRSILGR</sequence>
<dbReference type="PANTHER" id="PTHR14905:SF7">
    <property type="entry name" value="VON WILLEBRAND FACTOR A DOMAIN-CONTAINING PROTEIN 7"/>
    <property type="match status" value="1"/>
</dbReference>
<dbReference type="Pfam" id="PF07217">
    <property type="entry name" value="Het-C"/>
    <property type="match status" value="1"/>
</dbReference>
<feature type="compositionally biased region" description="Polar residues" evidence="1">
    <location>
        <begin position="416"/>
        <end position="429"/>
    </location>
</feature>
<dbReference type="InterPro" id="IPR010816">
    <property type="entry name" value="Het-C"/>
</dbReference>
<dbReference type="InterPro" id="IPR052577">
    <property type="entry name" value="VWA7"/>
</dbReference>
<feature type="transmembrane region" description="Helical" evidence="2">
    <location>
        <begin position="534"/>
        <end position="555"/>
    </location>
</feature>
<gene>
    <name evidence="4" type="ORF">ALQ08_103765</name>
    <name evidence="3" type="ORF">ALQ28_103569</name>
</gene>
<evidence type="ECO:0008006" key="7">
    <source>
        <dbReference type="Google" id="ProtNLM"/>
    </source>
</evidence>
<comment type="caution">
    <text evidence="4">The sequence shown here is derived from an EMBL/GenBank/DDBJ whole genome shotgun (WGS) entry which is preliminary data.</text>
</comment>
<evidence type="ECO:0000313" key="6">
    <source>
        <dbReference type="Proteomes" id="UP000269044"/>
    </source>
</evidence>
<evidence type="ECO:0000256" key="2">
    <source>
        <dbReference type="SAM" id="Phobius"/>
    </source>
</evidence>
<dbReference type="AlphaFoldDB" id="A0A3M4KEF5"/>